<dbReference type="SUPFAM" id="SSF109709">
    <property type="entry name" value="KorB DNA-binding domain-like"/>
    <property type="match status" value="1"/>
</dbReference>
<gene>
    <name evidence="5" type="ORF">D8I35_09560</name>
</gene>
<name>A0A3M6QUN5_9BURK</name>
<sequence length="934" mass="100419">MATDPHDTVTHALPTPGAGPQMRLVARNLIVTSPSNPRKWFDQAKLQELADSIKATGVHQPILLRPLPGDRVQETYETREPGQPLPEFELVCGERRWRACGLADVPEIPAMIRQMTDAQALEAMVIENLQREDVTELEEAEGYRILMDQQGMNADAVGAKIGKSRAYVYARLKVLDLCEHGKQLLREGEIDFSQALPIARIPSEQLQMEVLEQVTDGYYHDEPMGARQVQQLVRDQYMLQLKRAPFAIADADLCPSAGACTTCPNRTGANPDLFADVDSPDVCTNPPCYHAKEAAHAAQVRKQAAERGCEIIDGAAAKKLLQKTGGYLSDYSGIPGYKRLDNANDSPVKGKTLRKLIGTKVLDQSDIKPTMLVDPHDSNRMIACVTDEQARQLLQIAGRTEAQEQLAAERDRQAEHDAEAAEAKALIEYETAWRMDVLTRIVKHANDLNLGTSHRVNTDKVKAAANRLAAQRLAGQLNGDDAKLLCKLLDLGKVSPKDAIKQAAAEWTSPELLTGCIIALHNCHYLNGYRWDDDKREHVRHIYPNTELLAMADACSIDVEACKARAQANARAAAAEAKGKSTESAPTPSSEASADAPQPPLPHRPAARAGEGGKKAKAARGKARATDAPKTTPAEAAAGIAAALQAAEAAAATAPLARAGGDGDPDAAEDGTNPRADAQSDDAPSIRTRLTVGGWARVLSTHPFAQEHGQLMQIVRIAEIDPHSGHEIINGTPKTKGDDVCICKLAGDASMPDVEIAPEHLEPCNPPPADDEEPTPGADAPSDGATNGTPLVAGGWARIKRGHPTTSKRGLLVQLQSQIGDVWQVVDQAGKSRGQVVASFLDPAEAPQDRAADKAAAGDRPNIGAIVIVNDTARTPAQKPWVGYTGEVVAHMGDRAVTVKFTLSKRKTAQITFDHTELELLPTPADTTTEEQKS</sequence>
<dbReference type="Gene3D" id="3.90.1530.30">
    <property type="match status" value="1"/>
</dbReference>
<protein>
    <submittedName>
        <fullName evidence="5">ParB/RepB/Spo0J family partition protein</fullName>
    </submittedName>
</protein>
<dbReference type="CDD" id="cd16393">
    <property type="entry name" value="SPO0J_N"/>
    <property type="match status" value="1"/>
</dbReference>
<evidence type="ECO:0000256" key="3">
    <source>
        <dbReference type="SAM" id="MobiDB-lite"/>
    </source>
</evidence>
<dbReference type="InterPro" id="IPR004437">
    <property type="entry name" value="ParB/RepB/Spo0J"/>
</dbReference>
<dbReference type="PANTHER" id="PTHR33375">
    <property type="entry name" value="CHROMOSOME-PARTITIONING PROTEIN PARB-RELATED"/>
    <property type="match status" value="1"/>
</dbReference>
<keyword evidence="2" id="KW-0159">Chromosome partition</keyword>
<dbReference type="NCBIfam" id="TIGR00180">
    <property type="entry name" value="parB_part"/>
    <property type="match status" value="1"/>
</dbReference>
<dbReference type="PANTHER" id="PTHR33375:SF1">
    <property type="entry name" value="CHROMOSOME-PARTITIONING PROTEIN PARB-RELATED"/>
    <property type="match status" value="1"/>
</dbReference>
<evidence type="ECO:0000256" key="1">
    <source>
        <dbReference type="ARBA" id="ARBA00006295"/>
    </source>
</evidence>
<reference evidence="5 6" key="1">
    <citation type="submission" date="2018-10" db="EMBL/GenBank/DDBJ databases">
        <title>Draft genome of Cortibacter populi DSM10536.</title>
        <authorList>
            <person name="Bernier A.-M."/>
            <person name="Bernard K."/>
        </authorList>
    </citation>
    <scope>NUCLEOTIDE SEQUENCE [LARGE SCALE GENOMIC DNA]</scope>
    <source>
        <strain evidence="5 6">DSM 105136</strain>
    </source>
</reference>
<dbReference type="Proteomes" id="UP000278006">
    <property type="component" value="Unassembled WGS sequence"/>
</dbReference>
<dbReference type="Pfam" id="PF17762">
    <property type="entry name" value="HTH_ParB"/>
    <property type="match status" value="1"/>
</dbReference>
<evidence type="ECO:0000313" key="6">
    <source>
        <dbReference type="Proteomes" id="UP000278006"/>
    </source>
</evidence>
<evidence type="ECO:0000313" key="5">
    <source>
        <dbReference type="EMBL" id="RMX06738.1"/>
    </source>
</evidence>
<dbReference type="GO" id="GO:0005694">
    <property type="term" value="C:chromosome"/>
    <property type="evidence" value="ECO:0007669"/>
    <property type="project" value="TreeGrafter"/>
</dbReference>
<dbReference type="InterPro" id="IPR041468">
    <property type="entry name" value="HTH_ParB/Spo0J"/>
</dbReference>
<feature type="compositionally biased region" description="Low complexity" evidence="3">
    <location>
        <begin position="575"/>
        <end position="594"/>
    </location>
</feature>
<dbReference type="InterPro" id="IPR003115">
    <property type="entry name" value="ParB_N"/>
</dbReference>
<feature type="region of interest" description="Disordered" evidence="3">
    <location>
        <begin position="758"/>
        <end position="792"/>
    </location>
</feature>
<dbReference type="RefSeq" id="WP_122228596.1">
    <property type="nucleotide sequence ID" value="NZ_RDQO01000002.1"/>
</dbReference>
<dbReference type="InterPro" id="IPR036086">
    <property type="entry name" value="ParB/Sulfiredoxin_sf"/>
</dbReference>
<dbReference type="Gene3D" id="1.10.10.2830">
    <property type="match status" value="1"/>
</dbReference>
<proteinExistence type="inferred from homology"/>
<dbReference type="GO" id="GO:0007059">
    <property type="term" value="P:chromosome segregation"/>
    <property type="evidence" value="ECO:0007669"/>
    <property type="project" value="UniProtKB-KW"/>
</dbReference>
<feature type="domain" description="ParB-like N-terminal" evidence="4">
    <location>
        <begin position="23"/>
        <end position="129"/>
    </location>
</feature>
<evidence type="ECO:0000256" key="2">
    <source>
        <dbReference type="ARBA" id="ARBA00022829"/>
    </source>
</evidence>
<comment type="caution">
    <text evidence="5">The sequence shown here is derived from an EMBL/GenBank/DDBJ whole genome shotgun (WGS) entry which is preliminary data.</text>
</comment>
<evidence type="ECO:0000259" key="4">
    <source>
        <dbReference type="SMART" id="SM00470"/>
    </source>
</evidence>
<dbReference type="OrthoDB" id="9796891at2"/>
<feature type="region of interest" description="Disordered" evidence="3">
    <location>
        <begin position="655"/>
        <end position="686"/>
    </location>
</feature>
<dbReference type="InterPro" id="IPR050336">
    <property type="entry name" value="Chromosome_partition/occlusion"/>
</dbReference>
<accession>A0A3M6QUN5</accession>
<feature type="region of interest" description="Disordered" evidence="3">
    <location>
        <begin position="575"/>
        <end position="632"/>
    </location>
</feature>
<organism evidence="5 6">
    <name type="scientific">Corticibacter populi</name>
    <dbReference type="NCBI Taxonomy" id="1550736"/>
    <lineage>
        <taxon>Bacteria</taxon>
        <taxon>Pseudomonadati</taxon>
        <taxon>Pseudomonadota</taxon>
        <taxon>Betaproteobacteria</taxon>
        <taxon>Burkholderiales</taxon>
        <taxon>Comamonadaceae</taxon>
        <taxon>Corticibacter</taxon>
    </lineage>
</organism>
<dbReference type="Pfam" id="PF02195">
    <property type="entry name" value="ParB_N"/>
    <property type="match status" value="1"/>
</dbReference>
<dbReference type="AlphaFoldDB" id="A0A3M6QUN5"/>
<dbReference type="SUPFAM" id="SSF110849">
    <property type="entry name" value="ParB/Sulfiredoxin"/>
    <property type="match status" value="1"/>
</dbReference>
<dbReference type="EMBL" id="RDQO01000002">
    <property type="protein sequence ID" value="RMX06738.1"/>
    <property type="molecule type" value="Genomic_DNA"/>
</dbReference>
<comment type="similarity">
    <text evidence="1">Belongs to the ParB family.</text>
</comment>
<dbReference type="GO" id="GO:0003677">
    <property type="term" value="F:DNA binding"/>
    <property type="evidence" value="ECO:0007669"/>
    <property type="project" value="InterPro"/>
</dbReference>
<dbReference type="SMART" id="SM00470">
    <property type="entry name" value="ParB"/>
    <property type="match status" value="1"/>
</dbReference>
<keyword evidence="6" id="KW-1185">Reference proteome</keyword>